<evidence type="ECO:0000256" key="5">
    <source>
        <dbReference type="ARBA" id="ARBA00022723"/>
    </source>
</evidence>
<evidence type="ECO:0000256" key="1">
    <source>
        <dbReference type="ARBA" id="ARBA00001936"/>
    </source>
</evidence>
<evidence type="ECO:0000259" key="12">
    <source>
        <dbReference type="Pfam" id="PF03372"/>
    </source>
</evidence>
<evidence type="ECO:0000256" key="9">
    <source>
        <dbReference type="ARBA" id="ARBA00023204"/>
    </source>
</evidence>
<accession>A0ABP0M6L9</accession>
<dbReference type="InterPro" id="IPR043519">
    <property type="entry name" value="NT_sf"/>
</dbReference>
<dbReference type="EMBL" id="CAXAMN010015669">
    <property type="protein sequence ID" value="CAK9046382.1"/>
    <property type="molecule type" value="Genomic_DNA"/>
</dbReference>
<dbReference type="SUPFAM" id="SSF56219">
    <property type="entry name" value="DNase I-like"/>
    <property type="match status" value="1"/>
</dbReference>
<dbReference type="InterPro" id="IPR015943">
    <property type="entry name" value="WD40/YVTN_repeat-like_dom_sf"/>
</dbReference>
<feature type="compositionally biased region" description="Basic and acidic residues" evidence="11">
    <location>
        <begin position="639"/>
        <end position="668"/>
    </location>
</feature>
<evidence type="ECO:0000256" key="11">
    <source>
        <dbReference type="SAM" id="MobiDB-lite"/>
    </source>
</evidence>
<dbReference type="SUPFAM" id="SSF81631">
    <property type="entry name" value="PAP/OAS1 substrate-binding domain"/>
    <property type="match status" value="1"/>
</dbReference>
<feature type="domain" description="Endonuclease/exonuclease/phosphatase" evidence="12">
    <location>
        <begin position="810"/>
        <end position="1061"/>
    </location>
</feature>
<dbReference type="Proteomes" id="UP001642484">
    <property type="component" value="Unassembled WGS sequence"/>
</dbReference>
<evidence type="ECO:0000256" key="8">
    <source>
        <dbReference type="ARBA" id="ARBA00022842"/>
    </source>
</evidence>
<dbReference type="InterPro" id="IPR036322">
    <property type="entry name" value="WD40_repeat_dom_sf"/>
</dbReference>
<keyword evidence="8" id="KW-0460">Magnesium</keyword>
<dbReference type="InterPro" id="IPR036691">
    <property type="entry name" value="Endo/exonu/phosph_ase_sf"/>
</dbReference>
<protein>
    <submittedName>
        <fullName evidence="14">Uncharacterized protein</fullName>
    </submittedName>
</protein>
<organism evidence="14 15">
    <name type="scientific">Durusdinium trenchii</name>
    <dbReference type="NCBI Taxonomy" id="1381693"/>
    <lineage>
        <taxon>Eukaryota</taxon>
        <taxon>Sar</taxon>
        <taxon>Alveolata</taxon>
        <taxon>Dinophyceae</taxon>
        <taxon>Suessiales</taxon>
        <taxon>Symbiodiniaceae</taxon>
        <taxon>Durusdinium</taxon>
    </lineage>
</organism>
<dbReference type="PANTHER" id="PTHR15822">
    <property type="entry name" value="TRAF AND TNF RECEPTOR-ASSOCIATED PROTEIN"/>
    <property type="match status" value="1"/>
</dbReference>
<evidence type="ECO:0000256" key="6">
    <source>
        <dbReference type="ARBA" id="ARBA00022763"/>
    </source>
</evidence>
<comment type="subcellular location">
    <subcellularLocation>
        <location evidence="3">Nucleus</location>
        <location evidence="3">PML body</location>
    </subcellularLocation>
</comment>
<dbReference type="Gene3D" id="3.30.460.10">
    <property type="entry name" value="Beta Polymerase, domain 2"/>
    <property type="match status" value="1"/>
</dbReference>
<dbReference type="Pfam" id="PF13563">
    <property type="entry name" value="2_5_RNA_ligase2"/>
    <property type="match status" value="1"/>
</dbReference>
<dbReference type="InterPro" id="IPR005135">
    <property type="entry name" value="Endo/exonuclease/phosphatase"/>
</dbReference>
<proteinExistence type="predicted"/>
<evidence type="ECO:0000256" key="7">
    <source>
        <dbReference type="ARBA" id="ARBA00022801"/>
    </source>
</evidence>
<reference evidence="14 15" key="1">
    <citation type="submission" date="2024-02" db="EMBL/GenBank/DDBJ databases">
        <authorList>
            <person name="Chen Y."/>
            <person name="Shah S."/>
            <person name="Dougan E. K."/>
            <person name="Thang M."/>
            <person name="Chan C."/>
        </authorList>
    </citation>
    <scope>NUCLEOTIDE SEQUENCE [LARGE SCALE GENOMIC DNA]</scope>
</reference>
<dbReference type="Gene3D" id="3.90.1140.10">
    <property type="entry name" value="Cyclic phosphodiesterase"/>
    <property type="match status" value="1"/>
</dbReference>
<dbReference type="Pfam" id="PF04457">
    <property type="entry name" value="MJ1316"/>
    <property type="match status" value="1"/>
</dbReference>
<keyword evidence="9" id="KW-0234">DNA repair</keyword>
<gene>
    <name evidence="14" type="ORF">CCMP2556_LOCUS24102</name>
</gene>
<dbReference type="InterPro" id="IPR040459">
    <property type="entry name" value="MJ1316"/>
</dbReference>
<comment type="cofactor">
    <cofactor evidence="1">
        <name>Mn(2+)</name>
        <dbReference type="ChEBI" id="CHEBI:29035"/>
    </cofactor>
</comment>
<dbReference type="Gene3D" id="3.60.10.10">
    <property type="entry name" value="Endonuclease/exonuclease/phosphatase"/>
    <property type="match status" value="1"/>
</dbReference>
<evidence type="ECO:0000259" key="13">
    <source>
        <dbReference type="Pfam" id="PF04457"/>
    </source>
</evidence>
<evidence type="ECO:0000313" key="14">
    <source>
        <dbReference type="EMBL" id="CAK9046382.1"/>
    </source>
</evidence>
<dbReference type="Gene3D" id="1.10.1410.10">
    <property type="match status" value="1"/>
</dbReference>
<evidence type="ECO:0000313" key="15">
    <source>
        <dbReference type="Proteomes" id="UP001642484"/>
    </source>
</evidence>
<evidence type="ECO:0000256" key="4">
    <source>
        <dbReference type="ARBA" id="ARBA00022722"/>
    </source>
</evidence>
<dbReference type="Pfam" id="PF03372">
    <property type="entry name" value="Exo_endo_phos"/>
    <property type="match status" value="1"/>
</dbReference>
<dbReference type="SUPFAM" id="SSF50978">
    <property type="entry name" value="WD40 repeat-like"/>
    <property type="match status" value="1"/>
</dbReference>
<name>A0ABP0M6L9_9DINO</name>
<keyword evidence="4" id="KW-0540">Nuclease</keyword>
<dbReference type="InterPro" id="IPR051547">
    <property type="entry name" value="TDP2-like"/>
</dbReference>
<evidence type="ECO:0000256" key="10">
    <source>
        <dbReference type="ARBA" id="ARBA00023242"/>
    </source>
</evidence>
<keyword evidence="15" id="KW-1185">Reference proteome</keyword>
<dbReference type="SUPFAM" id="SSF81301">
    <property type="entry name" value="Nucleotidyltransferase"/>
    <property type="match status" value="1"/>
</dbReference>
<dbReference type="PANTHER" id="PTHR15822:SF4">
    <property type="entry name" value="TYROSYL-DNA PHOSPHODIESTERASE 2"/>
    <property type="match status" value="1"/>
</dbReference>
<dbReference type="Gene3D" id="2.130.10.10">
    <property type="entry name" value="YVTN repeat-like/Quinoprotein amine dehydrogenase"/>
    <property type="match status" value="1"/>
</dbReference>
<evidence type="ECO:0000256" key="3">
    <source>
        <dbReference type="ARBA" id="ARBA00004322"/>
    </source>
</evidence>
<keyword evidence="10" id="KW-0539">Nucleus</keyword>
<feature type="region of interest" description="Disordered" evidence="11">
    <location>
        <begin position="596"/>
        <end position="668"/>
    </location>
</feature>
<evidence type="ECO:0000256" key="2">
    <source>
        <dbReference type="ARBA" id="ARBA00001946"/>
    </source>
</evidence>
<comment type="caution">
    <text evidence="14">The sequence shown here is derived from an EMBL/GenBank/DDBJ whole genome shotgun (WGS) entry which is preliminary data.</text>
</comment>
<keyword evidence="5" id="KW-0479">Metal-binding</keyword>
<dbReference type="CDD" id="cd09080">
    <property type="entry name" value="TDP2"/>
    <property type="match status" value="1"/>
</dbReference>
<feature type="compositionally biased region" description="Basic and acidic residues" evidence="11">
    <location>
        <begin position="610"/>
        <end position="624"/>
    </location>
</feature>
<comment type="cofactor">
    <cofactor evidence="2">
        <name>Mg(2+)</name>
        <dbReference type="ChEBI" id="CHEBI:18420"/>
    </cofactor>
</comment>
<sequence>MAKPLTEDARTALVILPPDELMMQVQSLRRRHDRAFDRWPPHLRICWPFLPLRTGLARLNQLRTLGTISFEVELSQVGLLTSGSHGDKDRTYIVLKPSFVSSKRLEELCKEVHKEVFPEYAAEFTSDFHLTIGQLPWQEAENLLKSDIELLQLPIVWHCDKLVLMACDSSTEPLKPVQELPLRSVESFSTPSRKEGGLPSSLPSLVWRGVVEALHLRDAALLARAVAHQEIPGNADWWPEMIQNFFCTDGASLSGSGISTFSSLAGAAGFAASLSVVAATKDKAFAKDLCKGVRHMQDDPSASTEILSLPFSGPVSCMRQNDKRLLAVGEISKESGLSLWNLNALKEKPRFSKLKGHIKNVDLWEELLLALSKGGGLSVHDLNDPRSQPTLLSKRDDGQALDVHWIGGRALAAFSNKVALINVENGHAEYLNVPALRDPAVSPLGPHVAVAGPSSCMLWDLRRSVTAVEMAWPGGFTCRTLARLVSDHTLVAGGFGQVPLHYMDLRMPSNLPTYPVPRLPSSGLLEIQRLLTGNPCVSAQFQDRSLATWHLDTGTLLGWWPSSRCLSIPSGTAAIAWPGIAAADDGHAYVALPGKRAVGGSGTSAPMMRQRKEGLKGGKGKEGGQVKMQGPKAAPSKAPRKDSQKSQETEAPREEESQRSQKLRTSEDVYHRILHDSRFDPKEVSIGYEDRFLGPMEVKLLDFQPGGDIPLHRIYYFRRGAEVLWDRKHRLDRIFNAEAAEAAPETVEAIQKARRTAEKIEQGIIKVRGRRGSNKVTPKEEAGMKYYRDEGCWVQAPATHFVQLTELKVLTLNVLFELFGDVKTHMEVRMAHMFQELERAQADILLLQEVTPSFVQTILAQHWVRDHYWSSCGDIDTASVNPSGQLTLSRLPMRSVVCARISQHKTVILATMSLSFRSKEVAVVIANLHLTADLNDASGTRRNHRVEQLQTCEALINDRLQPGDLGLIAGDFNDSAPAISSNFIDVWDRDEGYTFDPRVNTVAQHVVAAVGGCKDPRRIDRIYVGSGSWQFHAELFATEPFRLEDASKPDQEDQAWYISDHFGVLCRFWCEDSLGDTSNGDEQVLLQKPAAVLESNVLRAITLQDIESVSVELFLLGSAALGISDSGSDVDVLACSSSISSTKFFDLASEALQQHGIGPVDRAMDATVPLLKFQAGDVHIEVQFTELSAEQIAELRCSHTNAATDPVIANAAANAAFKSLEAILFTQSPQCQVGLAAALDAWALSRQLRRRFEHFRALTVEVKHWARHRQLLGTSFGFPGGFAWALLASKEVLGSSEDILASSARLRASFFKHLVSKFSQDVPSLWCPAGPQDRNALRSMTRGTAKILKAQLELATRDHTAAVGDVFQSPQFLVMELAVPGGKHILQRKAIPMLLEAERVANGLVWPLTDVHCSRRGRPCIVMGCHGWIPTAGEQTAVEKSIKVSTGLNPKVNLVSADKLMMEIPSCTRMFDREAASVP</sequence>
<feature type="domain" description="MJ1316 RNA cyclic group end recognition" evidence="13">
    <location>
        <begin position="663"/>
        <end position="727"/>
    </location>
</feature>
<keyword evidence="7" id="KW-0378">Hydrolase</keyword>
<keyword evidence="6" id="KW-0227">DNA damage</keyword>